<dbReference type="GO" id="GO:0003676">
    <property type="term" value="F:nucleic acid binding"/>
    <property type="evidence" value="ECO:0007669"/>
    <property type="project" value="InterPro"/>
</dbReference>
<dbReference type="PROSITE" id="PS50994">
    <property type="entry name" value="INTEGRASE"/>
    <property type="match status" value="1"/>
</dbReference>
<dbReference type="Pfam" id="PF00665">
    <property type="entry name" value="rve"/>
    <property type="match status" value="1"/>
</dbReference>
<dbReference type="NCBIfam" id="NF033546">
    <property type="entry name" value="transpos_IS21"/>
    <property type="match status" value="1"/>
</dbReference>
<dbReference type="PANTHER" id="PTHR35004">
    <property type="entry name" value="TRANSPOSASE RV3428C-RELATED"/>
    <property type="match status" value="1"/>
</dbReference>
<dbReference type="InterPro" id="IPR036397">
    <property type="entry name" value="RNaseH_sf"/>
</dbReference>
<evidence type="ECO:0000313" key="3">
    <source>
        <dbReference type="EMBL" id="ETJ35746.1"/>
    </source>
</evidence>
<name>W1Y008_9ZZZZ</name>
<dbReference type="InterPro" id="IPR001584">
    <property type="entry name" value="Integrase_cat-core"/>
</dbReference>
<evidence type="ECO:0000256" key="1">
    <source>
        <dbReference type="ARBA" id="ARBA00009277"/>
    </source>
</evidence>
<dbReference type="AlphaFoldDB" id="W1Y008"/>
<evidence type="ECO:0000259" key="2">
    <source>
        <dbReference type="PROSITE" id="PS50994"/>
    </source>
</evidence>
<feature type="domain" description="Integrase catalytic" evidence="2">
    <location>
        <begin position="138"/>
        <end position="313"/>
    </location>
</feature>
<dbReference type="InterPro" id="IPR012337">
    <property type="entry name" value="RNaseH-like_sf"/>
</dbReference>
<comment type="similarity">
    <text evidence="1">Belongs to the transposase IS21/IS408/IS1162 family.</text>
</comment>
<dbReference type="Pfam" id="PF22483">
    <property type="entry name" value="Mu-transpos_C_2"/>
    <property type="match status" value="1"/>
</dbReference>
<dbReference type="InterPro" id="IPR054353">
    <property type="entry name" value="IstA-like_C"/>
</dbReference>
<gene>
    <name evidence="3" type="ORF">Q604_UNBC09895G0001</name>
</gene>
<dbReference type="Gene3D" id="3.30.420.10">
    <property type="entry name" value="Ribonuclease H-like superfamily/Ribonuclease H"/>
    <property type="match status" value="1"/>
</dbReference>
<dbReference type="SUPFAM" id="SSF53098">
    <property type="entry name" value="Ribonuclease H-like"/>
    <property type="match status" value="1"/>
</dbReference>
<reference evidence="3" key="1">
    <citation type="submission" date="2013-12" db="EMBL/GenBank/DDBJ databases">
        <title>A Varibaculum cambriense genome reconstructed from a premature infant gut community with otherwise low bacterial novelty that shifts toward anaerobic metabolism during the third week of life.</title>
        <authorList>
            <person name="Brown C.T."/>
            <person name="Sharon I."/>
            <person name="Thomas B.C."/>
            <person name="Castelle C.J."/>
            <person name="Morowitz M.J."/>
            <person name="Banfield J.F."/>
        </authorList>
    </citation>
    <scope>NUCLEOTIDE SEQUENCE</scope>
</reference>
<dbReference type="GO" id="GO:0015074">
    <property type="term" value="P:DNA integration"/>
    <property type="evidence" value="ECO:0007669"/>
    <property type="project" value="InterPro"/>
</dbReference>
<protein>
    <submittedName>
        <fullName evidence="3">Transposase for insertion sequence element IS232</fullName>
    </submittedName>
</protein>
<organism evidence="3">
    <name type="scientific">human gut metagenome</name>
    <dbReference type="NCBI Taxonomy" id="408170"/>
    <lineage>
        <taxon>unclassified sequences</taxon>
        <taxon>metagenomes</taxon>
        <taxon>organismal metagenomes</taxon>
    </lineage>
</organism>
<comment type="caution">
    <text evidence="3">The sequence shown here is derived from an EMBL/GenBank/DDBJ whole genome shotgun (WGS) entry which is preliminary data.</text>
</comment>
<accession>W1Y008</accession>
<dbReference type="EMBL" id="AZMM01009895">
    <property type="protein sequence ID" value="ETJ35746.1"/>
    <property type="molecule type" value="Genomic_DNA"/>
</dbReference>
<dbReference type="PANTHER" id="PTHR35004:SF6">
    <property type="entry name" value="TRANSPOSASE"/>
    <property type="match status" value="1"/>
</dbReference>
<sequence length="431" mass="51178">MYVNLKINKNIKITQLSDLENLRKQMEVFNLKPNFSELARVLKKDRRTIKRHYYQGITKQTRNKPSKIDEYTDLLDKLLGEESIQIFKSKRILWQYLVDQTELNISYSAFRAYLLKNQKYNNYFKNKSHKNSKAILRVETIPGEQAQIDWKEDVKFTTKYGEILSLNVFCMVLSYSRYKIFHVTLSRNQDVLISCITECLEHIEGVPKVIVCDNMKTTMDKARTVKTSGVINIKFQEYAKEMGFELKPCVAYRPQTKGKVENIVKLLDEIYAYNGKLDYTELVELVNKIMMRWNLQVHQTTREIPIISLQKEKDSLLSLPHERIRNRYKITTLQVKVNKQAMISYKSNQYSVPIEYIGKKLNLQVEDNYLYLYDNMKLVVSHLISDKKLNYKEAHYEQFVKHTWNDIDEKRLKEQTKRNLAVIGERFNDNK</sequence>
<proteinExistence type="inferred from homology"/>